<proteinExistence type="predicted"/>
<dbReference type="GO" id="GO:0004794">
    <property type="term" value="F:threonine deaminase activity"/>
    <property type="evidence" value="ECO:0007669"/>
    <property type="project" value="TreeGrafter"/>
</dbReference>
<keyword evidence="3" id="KW-0456">Lyase</keyword>
<dbReference type="GO" id="GO:0006567">
    <property type="term" value="P:L-threonine catabolic process"/>
    <property type="evidence" value="ECO:0007669"/>
    <property type="project" value="TreeGrafter"/>
</dbReference>
<evidence type="ECO:0000259" key="4">
    <source>
        <dbReference type="Pfam" id="PF00291"/>
    </source>
</evidence>
<dbReference type="InterPro" id="IPR000634">
    <property type="entry name" value="Ser/Thr_deHydtase_PyrdxlP-BS"/>
</dbReference>
<comment type="cofactor">
    <cofactor evidence="1">
        <name>pyridoxal 5'-phosphate</name>
        <dbReference type="ChEBI" id="CHEBI:597326"/>
    </cofactor>
</comment>
<accession>A0A8S8XK36</accession>
<feature type="domain" description="Tryptophan synthase beta chain-like PALP" evidence="4">
    <location>
        <begin position="17"/>
        <end position="305"/>
    </location>
</feature>
<dbReference type="GO" id="GO:0003941">
    <property type="term" value="F:L-serine ammonia-lyase activity"/>
    <property type="evidence" value="ECO:0007669"/>
    <property type="project" value="TreeGrafter"/>
</dbReference>
<gene>
    <name evidence="5" type="ORF">TMPK1_37920</name>
</gene>
<comment type="caution">
    <text evidence="5">The sequence shown here is derived from an EMBL/GenBank/DDBJ whole genome shotgun (WGS) entry which is preliminary data.</text>
</comment>
<dbReference type="Proteomes" id="UP000681075">
    <property type="component" value="Unassembled WGS sequence"/>
</dbReference>
<dbReference type="GO" id="GO:0006565">
    <property type="term" value="P:L-serine catabolic process"/>
    <property type="evidence" value="ECO:0007669"/>
    <property type="project" value="TreeGrafter"/>
</dbReference>
<evidence type="ECO:0000313" key="6">
    <source>
        <dbReference type="Proteomes" id="UP000681075"/>
    </source>
</evidence>
<dbReference type="CDD" id="cd01562">
    <property type="entry name" value="Thr-dehyd"/>
    <property type="match status" value="1"/>
</dbReference>
<dbReference type="GO" id="GO:0030170">
    <property type="term" value="F:pyridoxal phosphate binding"/>
    <property type="evidence" value="ECO:0007669"/>
    <property type="project" value="InterPro"/>
</dbReference>
<dbReference type="PANTHER" id="PTHR48078:SF6">
    <property type="entry name" value="L-THREONINE DEHYDRATASE CATABOLIC TDCB"/>
    <property type="match status" value="1"/>
</dbReference>
<evidence type="ECO:0000256" key="1">
    <source>
        <dbReference type="ARBA" id="ARBA00001933"/>
    </source>
</evidence>
<organism evidence="5 6">
    <name type="scientific">Roseiterribacter gracilis</name>
    <dbReference type="NCBI Taxonomy" id="2812848"/>
    <lineage>
        <taxon>Bacteria</taxon>
        <taxon>Pseudomonadati</taxon>
        <taxon>Pseudomonadota</taxon>
        <taxon>Alphaproteobacteria</taxon>
        <taxon>Rhodospirillales</taxon>
        <taxon>Roseiterribacteraceae</taxon>
        <taxon>Roseiterribacter</taxon>
    </lineage>
</organism>
<dbReference type="Gene3D" id="3.40.50.1100">
    <property type="match status" value="2"/>
</dbReference>
<dbReference type="RefSeq" id="WP_420245075.1">
    <property type="nucleotide sequence ID" value="NZ_BOPV01000001.1"/>
</dbReference>
<keyword evidence="2" id="KW-0663">Pyridoxal phosphate</keyword>
<dbReference type="InterPro" id="IPR036052">
    <property type="entry name" value="TrpB-like_PALP_sf"/>
</dbReference>
<dbReference type="EMBL" id="BOPV01000001">
    <property type="protein sequence ID" value="GIL41555.1"/>
    <property type="molecule type" value="Genomic_DNA"/>
</dbReference>
<evidence type="ECO:0000256" key="3">
    <source>
        <dbReference type="ARBA" id="ARBA00023239"/>
    </source>
</evidence>
<dbReference type="SUPFAM" id="SSF53686">
    <property type="entry name" value="Tryptophan synthase beta subunit-like PLP-dependent enzymes"/>
    <property type="match status" value="1"/>
</dbReference>
<dbReference type="NCBIfam" id="NF005292">
    <property type="entry name" value="PRK06815.1"/>
    <property type="match status" value="1"/>
</dbReference>
<protein>
    <submittedName>
        <fullName evidence="5">Serine/threonine dehydratase</fullName>
    </submittedName>
</protein>
<dbReference type="InterPro" id="IPR001926">
    <property type="entry name" value="TrpB-like_PALP"/>
</dbReference>
<reference evidence="5" key="1">
    <citation type="submission" date="2021-02" db="EMBL/GenBank/DDBJ databases">
        <title>Genome sequence of Rhodospirillales sp. strain TMPK1 isolated from soil.</title>
        <authorList>
            <person name="Nakai R."/>
            <person name="Kusada H."/>
            <person name="Tamaki H."/>
        </authorList>
    </citation>
    <scope>NUCLEOTIDE SEQUENCE</scope>
    <source>
        <strain evidence="5">TMPK1</strain>
    </source>
</reference>
<evidence type="ECO:0000256" key="2">
    <source>
        <dbReference type="ARBA" id="ARBA00022898"/>
    </source>
</evidence>
<name>A0A8S8XK36_9PROT</name>
<dbReference type="Pfam" id="PF00291">
    <property type="entry name" value="PALP"/>
    <property type="match status" value="1"/>
</dbReference>
<sequence length="319" mass="32961">MAALFDRILAAHAAIRPDVPVTPLVRSASLSALFGCELWFKQEHLQPTGSFKIRGATNKIRTLNAVARRDGVITASTGNHGQALACAGAAAGVNVTVFVSSAAAKTKTDAIRARGATLVQIDGPPIEAELQARKHAAEIGKLYVSPYNDEDIMAGQGTLGVELAEQAPDLDAVFIATGGGGLIGGTGTALKQLSPKTRIVGVWPANSACLLRALEAGAIIDVAEQDTLSDGTAGAIEPGSVTFPVCQRVIDETVTVSEAEIAAAMRHIADAEHWIVEGAAGVALAGLIERADAYRGKKVAVVLCGRNIALDRFLQAVSA</sequence>
<dbReference type="PROSITE" id="PS00165">
    <property type="entry name" value="DEHYDRATASE_SER_THR"/>
    <property type="match status" value="1"/>
</dbReference>
<dbReference type="GO" id="GO:0009097">
    <property type="term" value="P:isoleucine biosynthetic process"/>
    <property type="evidence" value="ECO:0007669"/>
    <property type="project" value="TreeGrafter"/>
</dbReference>
<keyword evidence="6" id="KW-1185">Reference proteome</keyword>
<dbReference type="AlphaFoldDB" id="A0A8S8XK36"/>
<dbReference type="PANTHER" id="PTHR48078">
    <property type="entry name" value="THREONINE DEHYDRATASE, MITOCHONDRIAL-RELATED"/>
    <property type="match status" value="1"/>
</dbReference>
<dbReference type="InterPro" id="IPR050147">
    <property type="entry name" value="Ser/Thr_Dehydratase"/>
</dbReference>
<evidence type="ECO:0000313" key="5">
    <source>
        <dbReference type="EMBL" id="GIL41555.1"/>
    </source>
</evidence>